<reference evidence="2" key="1">
    <citation type="journal article" date="2017" name="Front. Plant Sci.">
        <title>Climate Clever Clovers: New Paradigm to Reduce the Environmental Footprint of Ruminants by Breeding Low Methanogenic Forages Utilizing Haplotype Variation.</title>
        <authorList>
            <person name="Kaur P."/>
            <person name="Appels R."/>
            <person name="Bayer P.E."/>
            <person name="Keeble-Gagnere G."/>
            <person name="Wang J."/>
            <person name="Hirakawa H."/>
            <person name="Shirasawa K."/>
            <person name="Vercoe P."/>
            <person name="Stefanova K."/>
            <person name="Durmic Z."/>
            <person name="Nichols P."/>
            <person name="Revell C."/>
            <person name="Isobe S.N."/>
            <person name="Edwards D."/>
            <person name="Erskine W."/>
        </authorList>
    </citation>
    <scope>NUCLEOTIDE SEQUENCE [LARGE SCALE GENOMIC DNA]</scope>
    <source>
        <strain evidence="2">cv. Daliak</strain>
    </source>
</reference>
<dbReference type="EMBL" id="DF973554">
    <property type="protein sequence ID" value="GAU34416.1"/>
    <property type="molecule type" value="Genomic_DNA"/>
</dbReference>
<dbReference type="Proteomes" id="UP000242715">
    <property type="component" value="Unassembled WGS sequence"/>
</dbReference>
<organism evidence="1 2">
    <name type="scientific">Trifolium subterraneum</name>
    <name type="common">Subterranean clover</name>
    <dbReference type="NCBI Taxonomy" id="3900"/>
    <lineage>
        <taxon>Eukaryota</taxon>
        <taxon>Viridiplantae</taxon>
        <taxon>Streptophyta</taxon>
        <taxon>Embryophyta</taxon>
        <taxon>Tracheophyta</taxon>
        <taxon>Spermatophyta</taxon>
        <taxon>Magnoliopsida</taxon>
        <taxon>eudicotyledons</taxon>
        <taxon>Gunneridae</taxon>
        <taxon>Pentapetalae</taxon>
        <taxon>rosids</taxon>
        <taxon>fabids</taxon>
        <taxon>Fabales</taxon>
        <taxon>Fabaceae</taxon>
        <taxon>Papilionoideae</taxon>
        <taxon>50 kb inversion clade</taxon>
        <taxon>NPAAA clade</taxon>
        <taxon>Hologalegina</taxon>
        <taxon>IRL clade</taxon>
        <taxon>Trifolieae</taxon>
        <taxon>Trifolium</taxon>
    </lineage>
</organism>
<dbReference type="GO" id="GO:0004714">
    <property type="term" value="F:transmembrane receptor protein tyrosine kinase activity"/>
    <property type="evidence" value="ECO:0007669"/>
    <property type="project" value="InterPro"/>
</dbReference>
<dbReference type="OrthoDB" id="1707419at2759"/>
<dbReference type="InterPro" id="IPR011009">
    <property type="entry name" value="Kinase-like_dom_sf"/>
</dbReference>
<dbReference type="PANTHER" id="PTHR27003:SF451">
    <property type="entry name" value="PROTEIN KINASE DOMAIN-CONTAINING PROTEIN"/>
    <property type="match status" value="1"/>
</dbReference>
<proteinExistence type="predicted"/>
<sequence>MKVVALSLSIPTHLPVPQSDIRSFSDDLCTEKESYSSLNTTVVKGSTGYLDPEYYQRRMLTEKSDLYSLGVVCIENGNVDEIVDPNLEGNIVKECFELYLDVAMKCLAESVVERPSTGDVLENLFAAMKLQKNGGNVQNGKFSRNDNLKD</sequence>
<evidence type="ECO:0000313" key="1">
    <source>
        <dbReference type="EMBL" id="GAU34416.1"/>
    </source>
</evidence>
<gene>
    <name evidence="1" type="ORF">TSUD_217560</name>
</gene>
<accession>A0A2Z6MQ43</accession>
<dbReference type="SUPFAM" id="SSF56112">
    <property type="entry name" value="Protein kinase-like (PK-like)"/>
    <property type="match status" value="1"/>
</dbReference>
<evidence type="ECO:0000313" key="2">
    <source>
        <dbReference type="Proteomes" id="UP000242715"/>
    </source>
</evidence>
<dbReference type="AlphaFoldDB" id="A0A2Z6MQ43"/>
<dbReference type="GO" id="GO:0009506">
    <property type="term" value="C:plasmodesma"/>
    <property type="evidence" value="ECO:0007669"/>
    <property type="project" value="TreeGrafter"/>
</dbReference>
<protein>
    <recommendedName>
        <fullName evidence="3">Protein kinase domain-containing protein</fullName>
    </recommendedName>
</protein>
<name>A0A2Z6MQ43_TRISU</name>
<keyword evidence="2" id="KW-1185">Reference proteome</keyword>
<dbReference type="PANTHER" id="PTHR27003">
    <property type="entry name" value="OS07G0166700 PROTEIN"/>
    <property type="match status" value="1"/>
</dbReference>
<dbReference type="GO" id="GO:0005886">
    <property type="term" value="C:plasma membrane"/>
    <property type="evidence" value="ECO:0007669"/>
    <property type="project" value="TreeGrafter"/>
</dbReference>
<dbReference type="Gene3D" id="1.10.510.10">
    <property type="entry name" value="Transferase(Phosphotransferase) domain 1"/>
    <property type="match status" value="1"/>
</dbReference>
<evidence type="ECO:0008006" key="3">
    <source>
        <dbReference type="Google" id="ProtNLM"/>
    </source>
</evidence>
<dbReference type="InterPro" id="IPR045272">
    <property type="entry name" value="ANXUR1/2-like"/>
</dbReference>